<proteinExistence type="inferred from homology"/>
<feature type="domain" description="External alternative NADH-ubiquinone oxidoreductase-like C-terminal" evidence="15">
    <location>
        <begin position="648"/>
        <end position="704"/>
    </location>
</feature>
<dbReference type="OrthoDB" id="9781621at2"/>
<dbReference type="PRINTS" id="PR00368">
    <property type="entry name" value="FADPNR"/>
</dbReference>
<feature type="transmembrane region" description="Helical" evidence="13">
    <location>
        <begin position="38"/>
        <end position="57"/>
    </location>
</feature>
<evidence type="ECO:0000256" key="6">
    <source>
        <dbReference type="ARBA" id="ARBA00022827"/>
    </source>
</evidence>
<keyword evidence="9" id="KW-0560">Oxidoreductase</keyword>
<dbReference type="STRING" id="1123272.SAMN02745824_2700"/>
<dbReference type="EC" id="1.6.5.9" evidence="3"/>
<feature type="transmembrane region" description="Helical" evidence="13">
    <location>
        <begin position="264"/>
        <end position="284"/>
    </location>
</feature>
<dbReference type="GO" id="GO:0050136">
    <property type="term" value="F:NADH dehydrogenase (quinone) (non-electrogenic) activity"/>
    <property type="evidence" value="ECO:0007669"/>
    <property type="project" value="UniProtKB-EC"/>
</dbReference>
<evidence type="ECO:0000256" key="8">
    <source>
        <dbReference type="ARBA" id="ARBA00022989"/>
    </source>
</evidence>
<dbReference type="RefSeq" id="WP_074205685.1">
    <property type="nucleotide sequence ID" value="NZ_FSQW01000002.1"/>
</dbReference>
<evidence type="ECO:0000256" key="12">
    <source>
        <dbReference type="ARBA" id="ARBA00047599"/>
    </source>
</evidence>
<dbReference type="AlphaFoldDB" id="A0A1N6G6L0"/>
<feature type="transmembrane region" description="Helical" evidence="13">
    <location>
        <begin position="221"/>
        <end position="252"/>
    </location>
</feature>
<dbReference type="SUPFAM" id="SSF51905">
    <property type="entry name" value="FAD/NAD(P)-binding domain"/>
    <property type="match status" value="1"/>
</dbReference>
<evidence type="ECO:0000313" key="17">
    <source>
        <dbReference type="Proteomes" id="UP000185192"/>
    </source>
</evidence>
<dbReference type="PANTHER" id="PTHR43706:SF47">
    <property type="entry name" value="EXTERNAL NADH-UBIQUINONE OXIDOREDUCTASE 1, MITOCHONDRIAL-RELATED"/>
    <property type="match status" value="1"/>
</dbReference>
<dbReference type="InterPro" id="IPR032808">
    <property type="entry name" value="DoxX"/>
</dbReference>
<evidence type="ECO:0000256" key="10">
    <source>
        <dbReference type="ARBA" id="ARBA00023027"/>
    </source>
</evidence>
<evidence type="ECO:0000256" key="4">
    <source>
        <dbReference type="ARBA" id="ARBA00022630"/>
    </source>
</evidence>
<dbReference type="InterPro" id="IPR023753">
    <property type="entry name" value="FAD/NAD-binding_dom"/>
</dbReference>
<dbReference type="Pfam" id="PF07681">
    <property type="entry name" value="DoxX"/>
    <property type="match status" value="1"/>
</dbReference>
<feature type="transmembrane region" description="Helical" evidence="13">
    <location>
        <begin position="173"/>
        <end position="201"/>
    </location>
</feature>
<name>A0A1N6G6L0_9SPHN</name>
<gene>
    <name evidence="16" type="ORF">SAMN02745824_2700</name>
</gene>
<evidence type="ECO:0000256" key="3">
    <source>
        <dbReference type="ARBA" id="ARBA00012637"/>
    </source>
</evidence>
<comment type="subcellular location">
    <subcellularLocation>
        <location evidence="1">Membrane</location>
        <topology evidence="1">Multi-pass membrane protein</topology>
    </subcellularLocation>
</comment>
<accession>A0A1N6G6L0</accession>
<protein>
    <recommendedName>
        <fullName evidence="3">NADH:ubiquinone reductase (non-electrogenic)</fullName>
        <ecNumber evidence="3">1.6.5.9</ecNumber>
    </recommendedName>
</protein>
<dbReference type="EMBL" id="FSQW01000002">
    <property type="protein sequence ID" value="SIO03185.1"/>
    <property type="molecule type" value="Genomic_DNA"/>
</dbReference>
<comment type="catalytic activity">
    <reaction evidence="12">
        <text>a quinone + NADH + H(+) = a quinol + NAD(+)</text>
        <dbReference type="Rhea" id="RHEA:46160"/>
        <dbReference type="ChEBI" id="CHEBI:15378"/>
        <dbReference type="ChEBI" id="CHEBI:24646"/>
        <dbReference type="ChEBI" id="CHEBI:57540"/>
        <dbReference type="ChEBI" id="CHEBI:57945"/>
        <dbReference type="ChEBI" id="CHEBI:132124"/>
        <dbReference type="EC" id="1.6.5.9"/>
    </reaction>
</comment>
<dbReference type="InterPro" id="IPR054585">
    <property type="entry name" value="NDH2-like_C"/>
</dbReference>
<keyword evidence="17" id="KW-1185">Reference proteome</keyword>
<keyword evidence="7" id="KW-0809">Transit peptide</keyword>
<evidence type="ECO:0000259" key="15">
    <source>
        <dbReference type="Pfam" id="PF22366"/>
    </source>
</evidence>
<dbReference type="Pfam" id="PF22366">
    <property type="entry name" value="NDH2_C"/>
    <property type="match status" value="1"/>
</dbReference>
<evidence type="ECO:0000256" key="7">
    <source>
        <dbReference type="ARBA" id="ARBA00022946"/>
    </source>
</evidence>
<evidence type="ECO:0000256" key="11">
    <source>
        <dbReference type="ARBA" id="ARBA00023136"/>
    </source>
</evidence>
<dbReference type="Pfam" id="PF07992">
    <property type="entry name" value="Pyr_redox_2"/>
    <property type="match status" value="1"/>
</dbReference>
<dbReference type="InterPro" id="IPR036188">
    <property type="entry name" value="FAD/NAD-bd_sf"/>
</dbReference>
<keyword evidence="8 13" id="KW-1133">Transmembrane helix</keyword>
<reference evidence="17" key="1">
    <citation type="submission" date="2016-11" db="EMBL/GenBank/DDBJ databases">
        <authorList>
            <person name="Varghese N."/>
            <person name="Submissions S."/>
        </authorList>
    </citation>
    <scope>NUCLEOTIDE SEQUENCE [LARGE SCALE GENOMIC DNA]</scope>
    <source>
        <strain evidence="17">DSM 22363</strain>
    </source>
</reference>
<evidence type="ECO:0000313" key="16">
    <source>
        <dbReference type="EMBL" id="SIO03185.1"/>
    </source>
</evidence>
<keyword evidence="6" id="KW-0274">FAD</keyword>
<organism evidence="16 17">
    <name type="scientific">Parasphingorhabdus marina DSM 22363</name>
    <dbReference type="NCBI Taxonomy" id="1123272"/>
    <lineage>
        <taxon>Bacteria</taxon>
        <taxon>Pseudomonadati</taxon>
        <taxon>Pseudomonadota</taxon>
        <taxon>Alphaproteobacteria</taxon>
        <taxon>Sphingomonadales</taxon>
        <taxon>Sphingomonadaceae</taxon>
        <taxon>Parasphingorhabdus</taxon>
    </lineage>
</organism>
<evidence type="ECO:0000256" key="2">
    <source>
        <dbReference type="ARBA" id="ARBA00005272"/>
    </source>
</evidence>
<evidence type="ECO:0000256" key="13">
    <source>
        <dbReference type="SAM" id="Phobius"/>
    </source>
</evidence>
<evidence type="ECO:0000256" key="9">
    <source>
        <dbReference type="ARBA" id="ARBA00023002"/>
    </source>
</evidence>
<dbReference type="PRINTS" id="PR00411">
    <property type="entry name" value="PNDRDTASEI"/>
</dbReference>
<evidence type="ECO:0000256" key="1">
    <source>
        <dbReference type="ARBA" id="ARBA00004141"/>
    </source>
</evidence>
<dbReference type="Proteomes" id="UP000185192">
    <property type="component" value="Unassembled WGS sequence"/>
</dbReference>
<feature type="transmembrane region" description="Helical" evidence="13">
    <location>
        <begin position="106"/>
        <end position="123"/>
    </location>
</feature>
<keyword evidence="10" id="KW-0520">NAD</keyword>
<comment type="similarity">
    <text evidence="2">Belongs to the NADH dehydrogenase family.</text>
</comment>
<keyword evidence="11 13" id="KW-0472">Membrane</keyword>
<keyword evidence="5 13" id="KW-0812">Transmembrane</keyword>
<dbReference type="InterPro" id="IPR045024">
    <property type="entry name" value="NDH-2"/>
</dbReference>
<dbReference type="Gene3D" id="3.50.50.100">
    <property type="match status" value="1"/>
</dbReference>
<evidence type="ECO:0000259" key="14">
    <source>
        <dbReference type="Pfam" id="PF07992"/>
    </source>
</evidence>
<dbReference type="PANTHER" id="PTHR43706">
    <property type="entry name" value="NADH DEHYDROGENASE"/>
    <property type="match status" value="1"/>
</dbReference>
<sequence length="720" mass="78097">MTTGTTNLQEERLSPFVRVTLRIWVKTWRSIIGLVRPFFDLLVRLLVAQAIFRSGIVKLSDWDTALNLARFEYPVSWMAPETAAVIGALIEVLAPILLLFGLFTRAAALSIALLLLISQIVYIPVDLNLWLIAILGWYVWHGAGGFSFDRALAGGLGQSALPLARPVMQFCEFLTTSIAPLWLLLIRLWLAAAVLAGGGLLDLSAFSGWLPLSGFAGIHPVLAIGLAILLIAGFLIPLTAVLLTLVISTLAVMGLHPDLSLYPMLLFGLMFLFGSGFLAVDRLIQAWLESNILFDRKYEDVPAHWPHIVVVGAGFGGLACVNRLKNLPVRITLVDRHNYHLFQPLLYQIATAALSPADVATPIRGMFRNDGNVRVILGEVNAVDSEAQTLTYGQNSLDYDYLVLATGASHSYFGKDEWAPYAPGLKTIEDGVSVRAHVLRAFERAESSSDPERIQRLMTFVIVGAGPTGVELAGAIAELAHQGLKDEYRRIDPASARIILVQSGERILPAFPEDLSAHAAQSLENLGVEIRLKSRVTNITADHVEIGEDVEIATETVLWAAGVIASPAGQWLGAETDRAGRVAVDEHLRVSGHDNVFAIGDTAGSSAWDGNPVPGLAPAAKQAGAHVASYIENKLLSDREMAPFAYKHQGSLATIGRKSAVADFGFMKLHGAPAWWLWGAVHVGFLSGMRNRISVLVNWIWSYFTLQLGIRLITGKDSGG</sequence>
<keyword evidence="4" id="KW-0285">Flavoprotein</keyword>
<evidence type="ECO:0000256" key="5">
    <source>
        <dbReference type="ARBA" id="ARBA00022692"/>
    </source>
</evidence>
<feature type="domain" description="FAD/NAD(P)-binding" evidence="14">
    <location>
        <begin position="307"/>
        <end position="624"/>
    </location>
</feature>
<feature type="transmembrane region" description="Helical" evidence="13">
    <location>
        <begin position="77"/>
        <end position="99"/>
    </location>
</feature>
<dbReference type="GO" id="GO:0016020">
    <property type="term" value="C:membrane"/>
    <property type="evidence" value="ECO:0007669"/>
    <property type="project" value="UniProtKB-SubCell"/>
</dbReference>